<evidence type="ECO:0000256" key="5">
    <source>
        <dbReference type="ARBA" id="ARBA00023128"/>
    </source>
</evidence>
<dbReference type="InterPro" id="IPR052374">
    <property type="entry name" value="SERAC1"/>
</dbReference>
<reference evidence="8" key="1">
    <citation type="submission" date="2024-02" db="EMBL/GenBank/DDBJ databases">
        <authorList>
            <consortium name="ELIXIR-Norway"/>
            <consortium name="Elixir Norway"/>
        </authorList>
    </citation>
    <scope>NUCLEOTIDE SEQUENCE</scope>
</reference>
<sequence length="342" mass="37781">MKGNFMKWNHAWNVSILGCMVEGLRANPSTTGKGRLGNGAGDVGDNSRGTFTKKFVAAPRIPVNRLYPVSPQDDGGATFDIVFFHGLQIVGGTAAQEAYRTTWTNKDNVLWPKEWLPNDLENIRVFSLSYDAEATKWFGQGNTEDVEYIGENLFQSLVMGSAGVGCRPFVLVGHSFGGLVIKALINETKRRSDSAETNALDKKAIGKAKEFLQNLKGIVFYAVPHSGADAATLLSYFKFVRLSKIIGNLKPFSRRMAKMSVMMQDTFYNKGINIYAFGEGKPTYSNKMVVKAASAMQLAGNNFYLLEDCNHMQVCNPPSKEHQSYSQLLDVLRTCREGAKVN</sequence>
<accession>A0ABP0WJV2</accession>
<evidence type="ECO:0000313" key="8">
    <source>
        <dbReference type="EMBL" id="CAK9265677.1"/>
    </source>
</evidence>
<protein>
    <recommendedName>
        <fullName evidence="10">DUF676 domain-containing protein</fullName>
    </recommendedName>
</protein>
<gene>
    <name evidence="8" type="ORF">CSSPJE1EN1_LOCUS11155</name>
</gene>
<evidence type="ECO:0000256" key="6">
    <source>
        <dbReference type="ARBA" id="ARBA00023136"/>
    </source>
</evidence>
<feature type="chain" id="PRO_5047519403" description="DUF676 domain-containing protein" evidence="7">
    <location>
        <begin position="27"/>
        <end position="342"/>
    </location>
</feature>
<evidence type="ECO:0000256" key="1">
    <source>
        <dbReference type="ARBA" id="ARBA00004173"/>
    </source>
</evidence>
<proteinExistence type="predicted"/>
<dbReference type="Gene3D" id="3.40.50.1820">
    <property type="entry name" value="alpha/beta hydrolase"/>
    <property type="match status" value="1"/>
</dbReference>
<organism evidence="8 9">
    <name type="scientific">Sphagnum jensenii</name>
    <dbReference type="NCBI Taxonomy" id="128206"/>
    <lineage>
        <taxon>Eukaryota</taxon>
        <taxon>Viridiplantae</taxon>
        <taxon>Streptophyta</taxon>
        <taxon>Embryophyta</taxon>
        <taxon>Bryophyta</taxon>
        <taxon>Sphagnophytina</taxon>
        <taxon>Sphagnopsida</taxon>
        <taxon>Sphagnales</taxon>
        <taxon>Sphagnaceae</taxon>
        <taxon>Sphagnum</taxon>
    </lineage>
</organism>
<dbReference type="EMBL" id="OZ020113">
    <property type="protein sequence ID" value="CAK9265677.1"/>
    <property type="molecule type" value="Genomic_DNA"/>
</dbReference>
<keyword evidence="6" id="KW-0472">Membrane</keyword>
<dbReference type="PANTHER" id="PTHR48182:SF2">
    <property type="entry name" value="PROTEIN SERAC1"/>
    <property type="match status" value="1"/>
</dbReference>
<evidence type="ECO:0000256" key="3">
    <source>
        <dbReference type="ARBA" id="ARBA00004370"/>
    </source>
</evidence>
<keyword evidence="7" id="KW-0732">Signal</keyword>
<dbReference type="PROSITE" id="PS51257">
    <property type="entry name" value="PROKAR_LIPOPROTEIN"/>
    <property type="match status" value="1"/>
</dbReference>
<keyword evidence="5" id="KW-0496">Mitochondrion</keyword>
<dbReference type="Proteomes" id="UP001497444">
    <property type="component" value="Chromosome 18"/>
</dbReference>
<feature type="signal peptide" evidence="7">
    <location>
        <begin position="1"/>
        <end position="26"/>
    </location>
</feature>
<keyword evidence="4" id="KW-0256">Endoplasmic reticulum</keyword>
<dbReference type="SUPFAM" id="SSF53474">
    <property type="entry name" value="alpha/beta-Hydrolases"/>
    <property type="match status" value="1"/>
</dbReference>
<evidence type="ECO:0000256" key="7">
    <source>
        <dbReference type="SAM" id="SignalP"/>
    </source>
</evidence>
<keyword evidence="9" id="KW-1185">Reference proteome</keyword>
<dbReference type="InterPro" id="IPR029058">
    <property type="entry name" value="AB_hydrolase_fold"/>
</dbReference>
<evidence type="ECO:0008006" key="10">
    <source>
        <dbReference type="Google" id="ProtNLM"/>
    </source>
</evidence>
<evidence type="ECO:0000313" key="9">
    <source>
        <dbReference type="Proteomes" id="UP001497444"/>
    </source>
</evidence>
<evidence type="ECO:0000256" key="4">
    <source>
        <dbReference type="ARBA" id="ARBA00022824"/>
    </source>
</evidence>
<dbReference type="PANTHER" id="PTHR48182">
    <property type="entry name" value="PROTEIN SERAC1"/>
    <property type="match status" value="1"/>
</dbReference>
<evidence type="ECO:0000256" key="2">
    <source>
        <dbReference type="ARBA" id="ARBA00004240"/>
    </source>
</evidence>
<name>A0ABP0WJV2_9BRYO</name>
<comment type="subcellular location">
    <subcellularLocation>
        <location evidence="2">Endoplasmic reticulum</location>
    </subcellularLocation>
    <subcellularLocation>
        <location evidence="3">Membrane</location>
    </subcellularLocation>
    <subcellularLocation>
        <location evidence="1">Mitochondrion</location>
    </subcellularLocation>
</comment>